<dbReference type="EMBL" id="SGWZ01000003">
    <property type="protein sequence ID" value="RZS69694.1"/>
    <property type="molecule type" value="Genomic_DNA"/>
</dbReference>
<evidence type="ECO:0000313" key="2">
    <source>
        <dbReference type="Proteomes" id="UP000292039"/>
    </source>
</evidence>
<protein>
    <submittedName>
        <fullName evidence="1">Uncharacterized protein</fullName>
    </submittedName>
</protein>
<dbReference type="RefSeq" id="WP_068371736.1">
    <property type="nucleotide sequence ID" value="NZ_CBCSEB010000011.1"/>
</dbReference>
<comment type="caution">
    <text evidence="1">The sequence shown here is derived from an EMBL/GenBank/DDBJ whole genome shotgun (WGS) entry which is preliminary data.</text>
</comment>
<dbReference type="Proteomes" id="UP000292039">
    <property type="component" value="Unassembled WGS sequence"/>
</dbReference>
<evidence type="ECO:0000313" key="1">
    <source>
        <dbReference type="EMBL" id="RZS69694.1"/>
    </source>
</evidence>
<reference evidence="1 2" key="1">
    <citation type="submission" date="2019-02" db="EMBL/GenBank/DDBJ databases">
        <title>Genomic Encyclopedia of Type Strains, Phase IV (KMG-IV): sequencing the most valuable type-strain genomes for metagenomic binning, comparative biology and taxonomic classification.</title>
        <authorList>
            <person name="Goeker M."/>
        </authorList>
    </citation>
    <scope>NUCLEOTIDE SEQUENCE [LARGE SCALE GENOMIC DNA]</scope>
    <source>
        <strain evidence="1 2">DSM 16618</strain>
    </source>
</reference>
<dbReference type="AlphaFoldDB" id="A0A4Q7MMR0"/>
<name>A0A4Q7MMR0_9BURK</name>
<sequence>MPAKPAAFHLHDVWQFPLCRLRPGPCMPGYARQWGDELLALMQLAHPFILVYPDFTGEETAPDRQYREQWLRHHGELLLRWCLALIVVRSGKKQADDASPRAQSSLQLFDGLALHLHHADSPYHAALISHRLAGMQPALVRRNQTAASEWHNVG</sequence>
<accession>A0A4Q7MMR0</accession>
<dbReference type="OrthoDB" id="8941979at2"/>
<gene>
    <name evidence="1" type="ORF">EV679_2300</name>
</gene>
<organism evidence="1 2">
    <name type="scientific">Kerstersia gyiorum</name>
    <dbReference type="NCBI Taxonomy" id="206506"/>
    <lineage>
        <taxon>Bacteria</taxon>
        <taxon>Pseudomonadati</taxon>
        <taxon>Pseudomonadota</taxon>
        <taxon>Betaproteobacteria</taxon>
        <taxon>Burkholderiales</taxon>
        <taxon>Alcaligenaceae</taxon>
        <taxon>Kerstersia</taxon>
    </lineage>
</organism>
<proteinExistence type="predicted"/>